<evidence type="ECO:0000256" key="5">
    <source>
        <dbReference type="ARBA" id="ARBA00022840"/>
    </source>
</evidence>
<dbReference type="InterPro" id="IPR053859">
    <property type="entry name" value="MVD-like_N"/>
</dbReference>
<dbReference type="AlphaFoldDB" id="A7KGY8"/>
<evidence type="ECO:0000256" key="1">
    <source>
        <dbReference type="ARBA" id="ARBA00008831"/>
    </source>
</evidence>
<reference evidence="10" key="1">
    <citation type="journal article" date="2007" name="J. Biol. Chem.">
        <title>Molecular basis for chloronium-mediated meroterpene cyclization: cloning, sequencing, and heterologous expression of the napyradiomycin biosynthetic gene cluster.</title>
        <authorList>
            <person name="Winter J.M."/>
            <person name="Moffitt M.C."/>
            <person name="Zazopoulos E."/>
            <person name="McAlpine J.B."/>
            <person name="Dorrestein P.C."/>
            <person name="Moore B.S."/>
        </authorList>
    </citation>
    <scope>NUCLEOTIDE SEQUENCE</scope>
    <source>
        <strain evidence="10">NRRL 18422</strain>
    </source>
</reference>
<dbReference type="InterPro" id="IPR014721">
    <property type="entry name" value="Ribsml_uS5_D2-typ_fold_subgr"/>
</dbReference>
<keyword evidence="7" id="KW-0456">Lyase</keyword>
<dbReference type="InterPro" id="IPR020568">
    <property type="entry name" value="Ribosomal_Su5_D2-typ_SF"/>
</dbReference>
<keyword evidence="3" id="KW-0444">Lipid biosynthesis</keyword>
<dbReference type="NCBIfam" id="TIGR01240">
    <property type="entry name" value="mevDPdecarb"/>
    <property type="match status" value="1"/>
</dbReference>
<keyword evidence="4" id="KW-0547">Nucleotide-binding</keyword>
<dbReference type="PANTHER" id="PTHR10977:SF3">
    <property type="entry name" value="DIPHOSPHOMEVALONATE DECARBOXYLASE"/>
    <property type="match status" value="1"/>
</dbReference>
<comment type="similarity">
    <text evidence="1">Belongs to the diphosphomevalonate decarboxylase family.</text>
</comment>
<proteinExistence type="inferred from homology"/>
<evidence type="ECO:0000313" key="10">
    <source>
        <dbReference type="EMBL" id="ABS50447.1"/>
    </source>
</evidence>
<feature type="domain" description="Mvd1 C-terminal" evidence="8">
    <location>
        <begin position="227"/>
        <end position="355"/>
    </location>
</feature>
<dbReference type="InterPro" id="IPR029765">
    <property type="entry name" value="Mev_diP_decarb"/>
</dbReference>
<evidence type="ECO:0000256" key="3">
    <source>
        <dbReference type="ARBA" id="ARBA00022516"/>
    </source>
</evidence>
<dbReference type="FunFam" id="3.30.230.10:FF:000072">
    <property type="entry name" value="Diphosphomevalonate decarboxylase"/>
    <property type="match status" value="1"/>
</dbReference>
<dbReference type="Pfam" id="PF22700">
    <property type="entry name" value="MVD-like_N"/>
    <property type="match status" value="1"/>
</dbReference>
<dbReference type="PIRSF" id="PIRSF015950">
    <property type="entry name" value="Mev_P_decrbx"/>
    <property type="match status" value="1"/>
</dbReference>
<dbReference type="InterPro" id="IPR041431">
    <property type="entry name" value="Mvd1_C"/>
</dbReference>
<dbReference type="Pfam" id="PF18376">
    <property type="entry name" value="MDD_C"/>
    <property type="match status" value="1"/>
</dbReference>
<evidence type="ECO:0000256" key="4">
    <source>
        <dbReference type="ARBA" id="ARBA00022741"/>
    </source>
</evidence>
<evidence type="ECO:0000259" key="8">
    <source>
        <dbReference type="Pfam" id="PF18376"/>
    </source>
</evidence>
<dbReference type="EC" id="4.1.1.33" evidence="2"/>
<name>A7KGY8_9ACTN</name>
<evidence type="ECO:0000256" key="2">
    <source>
        <dbReference type="ARBA" id="ARBA00012296"/>
    </source>
</evidence>
<dbReference type="GO" id="GO:0005524">
    <property type="term" value="F:ATP binding"/>
    <property type="evidence" value="ECO:0007669"/>
    <property type="project" value="UniProtKB-KW"/>
</dbReference>
<dbReference type="GO" id="GO:0019287">
    <property type="term" value="P:isopentenyl diphosphate biosynthetic process, mevalonate pathway"/>
    <property type="evidence" value="ECO:0007669"/>
    <property type="project" value="InterPro"/>
</dbReference>
<gene>
    <name evidence="10" type="primary">napT5</name>
</gene>
<dbReference type="InterPro" id="IPR005935">
    <property type="entry name" value="Mev_decarb"/>
</dbReference>
<dbReference type="Gene3D" id="3.30.230.10">
    <property type="match status" value="1"/>
</dbReference>
<keyword evidence="5" id="KW-0067">ATP-binding</keyword>
<evidence type="ECO:0000259" key="9">
    <source>
        <dbReference type="Pfam" id="PF22700"/>
    </source>
</evidence>
<feature type="domain" description="Diphosphomevalonate decarboxylase-like N-terminal" evidence="9">
    <location>
        <begin position="52"/>
        <end position="206"/>
    </location>
</feature>
<dbReference type="InterPro" id="IPR036554">
    <property type="entry name" value="GHMP_kinase_C_sf"/>
</dbReference>
<dbReference type="EMBL" id="EF397638">
    <property type="protein sequence ID" value="ABS50447.1"/>
    <property type="molecule type" value="Genomic_DNA"/>
</dbReference>
<evidence type="ECO:0000256" key="6">
    <source>
        <dbReference type="ARBA" id="ARBA00023098"/>
    </source>
</evidence>
<accession>A7KGY8</accession>
<dbReference type="SUPFAM" id="SSF54211">
    <property type="entry name" value="Ribosomal protein S5 domain 2-like"/>
    <property type="match status" value="1"/>
</dbReference>
<evidence type="ECO:0000256" key="7">
    <source>
        <dbReference type="ARBA" id="ARBA00023239"/>
    </source>
</evidence>
<dbReference type="SUPFAM" id="SSF55060">
    <property type="entry name" value="GHMP Kinase, C-terminal domain"/>
    <property type="match status" value="1"/>
</dbReference>
<organism evidence="10">
    <name type="scientific">Streptomyces aculeolatus</name>
    <dbReference type="NCBI Taxonomy" id="270689"/>
    <lineage>
        <taxon>Bacteria</taxon>
        <taxon>Bacillati</taxon>
        <taxon>Actinomycetota</taxon>
        <taxon>Actinomycetes</taxon>
        <taxon>Kitasatosporales</taxon>
        <taxon>Streptomycetaceae</taxon>
        <taxon>Streptomyces</taxon>
    </lineage>
</organism>
<sequence>MVRTTEPDTTGTTGGAGGAGIGAGAVGGVVGAVPDTGTGADGGAGTGAVAVAHPNIALIKYWGKRDEHLVLPRTDSLSMTLDIFPTTTRVRLAPEAGRDVVVLGGRPAEGEALRRIVTFLDLVRHSARVPHRAVVESHNTVPTGAGLASSASGFAALAVAAARAYGLSLTATGLSRLARRGSGSASRSVFGGFAVWHAGRPGQDTKAADLGSYAEPVPVADLDPALVVAVVDAGPKAVSSRAAMRRTVDTSPLYEPWAASSRDDLTQMRAALLRGDLQVVGEIAERNALGMHATMLAARPAVRYLAPATLTVLDAVAQLRRDGVGAWATMDAGPNVKVLCRRLEADRVAAAVREAAAGGAVHIAGPGPGARLLPEGGR</sequence>
<keyword evidence="6" id="KW-0443">Lipid metabolism</keyword>
<dbReference type="GO" id="GO:0005829">
    <property type="term" value="C:cytosol"/>
    <property type="evidence" value="ECO:0007669"/>
    <property type="project" value="InterPro"/>
</dbReference>
<dbReference type="Gene3D" id="3.30.70.890">
    <property type="entry name" value="GHMP kinase, C-terminal domain"/>
    <property type="match status" value="1"/>
</dbReference>
<dbReference type="PANTHER" id="PTHR10977">
    <property type="entry name" value="DIPHOSPHOMEVALONATE DECARBOXYLASE"/>
    <property type="match status" value="1"/>
</dbReference>
<dbReference type="GO" id="GO:0004163">
    <property type="term" value="F:diphosphomevalonate decarboxylase activity"/>
    <property type="evidence" value="ECO:0007669"/>
    <property type="project" value="UniProtKB-EC"/>
</dbReference>
<protein>
    <recommendedName>
        <fullName evidence="2">diphosphomevalonate decarboxylase</fullName>
        <ecNumber evidence="2">4.1.1.33</ecNumber>
    </recommendedName>
</protein>